<evidence type="ECO:0000313" key="4">
    <source>
        <dbReference type="Proteomes" id="UP000824596"/>
    </source>
</evidence>
<organism evidence="3 4">
    <name type="scientific">Hirsutella rhossiliensis</name>
    <dbReference type="NCBI Taxonomy" id="111463"/>
    <lineage>
        <taxon>Eukaryota</taxon>
        <taxon>Fungi</taxon>
        <taxon>Dikarya</taxon>
        <taxon>Ascomycota</taxon>
        <taxon>Pezizomycotina</taxon>
        <taxon>Sordariomycetes</taxon>
        <taxon>Hypocreomycetidae</taxon>
        <taxon>Hypocreales</taxon>
        <taxon>Ophiocordycipitaceae</taxon>
        <taxon>Hirsutella</taxon>
    </lineage>
</organism>
<proteinExistence type="predicted"/>
<dbReference type="InterPro" id="IPR000757">
    <property type="entry name" value="Beta-glucanase-like"/>
</dbReference>
<keyword evidence="4" id="KW-1185">Reference proteome</keyword>
<feature type="transmembrane region" description="Helical" evidence="1">
    <location>
        <begin position="50"/>
        <end position="72"/>
    </location>
</feature>
<dbReference type="GO" id="GO:0009251">
    <property type="term" value="P:glucan catabolic process"/>
    <property type="evidence" value="ECO:0007669"/>
    <property type="project" value="TreeGrafter"/>
</dbReference>
<dbReference type="Pfam" id="PF26113">
    <property type="entry name" value="GH16_XgeA"/>
    <property type="match status" value="1"/>
</dbReference>
<protein>
    <submittedName>
        <fullName evidence="3">Glycosidase C21B10.07</fullName>
    </submittedName>
</protein>
<dbReference type="PROSITE" id="PS51762">
    <property type="entry name" value="GH16_2"/>
    <property type="match status" value="1"/>
</dbReference>
<evidence type="ECO:0000259" key="2">
    <source>
        <dbReference type="PROSITE" id="PS51762"/>
    </source>
</evidence>
<dbReference type="InterPro" id="IPR050546">
    <property type="entry name" value="Glycosyl_Hydrlase_16"/>
</dbReference>
<name>A0A9P8N3C0_9HYPO</name>
<dbReference type="PANTHER" id="PTHR10963:SF42">
    <property type="entry name" value="PUTATIVE (AFU_ORTHOLOGUE AFUA_5G02280)-RELATED"/>
    <property type="match status" value="1"/>
</dbReference>
<sequence length="383" mass="41923">MERTRHAGHKSAADSTLPYDDIVFSRGGRGVRQARTSIPWWNPRYWRKRAWVGLGIVVAVVVIVIVAVAVVVSKKNAYPDYAPLAYGLSDTYGGETFFDQFNYFTGYDPAQGFVHYVPRPQAQQLNLTYASAEAAVVRVDTSVGPQSDPNASTGRFSVRLESRKTYNQGLFVFDVKHTPYACGAWPALWLTDPSHWPEHGEMDVMESVNHGAGGNLMTLHTTAGCSMGVRRKMTGRAQTNDCDHAKDQNAGCGVAGGDGSFGAALNAQGGGVVAVEWREAGIRMWQFARRAVPDDVVRKRPDPARWGTAAADFPNTNCAVGSLFRNNSIVVNIDLCGDMVNAGWEQSGCPGKCTDVVANRPDLFQTAFWEFGRFEVYQPLSSR</sequence>
<dbReference type="AlphaFoldDB" id="A0A9P8N3C0"/>
<reference evidence="3" key="1">
    <citation type="submission" date="2021-09" db="EMBL/GenBank/DDBJ databases">
        <title>A high-quality genome of the endoparasitic fungus Hirsutella rhossiliensis with a comparison of Hirsutella genomes reveals transposable elements contributing to genome size variation.</title>
        <authorList>
            <person name="Lin R."/>
            <person name="Jiao Y."/>
            <person name="Sun X."/>
            <person name="Ling J."/>
            <person name="Xie B."/>
            <person name="Cheng X."/>
        </authorList>
    </citation>
    <scope>NUCLEOTIDE SEQUENCE</scope>
    <source>
        <strain evidence="3">HR02</strain>
    </source>
</reference>
<evidence type="ECO:0000313" key="3">
    <source>
        <dbReference type="EMBL" id="KAH0965216.1"/>
    </source>
</evidence>
<keyword evidence="3" id="KW-0326">Glycosidase</keyword>
<dbReference type="SUPFAM" id="SSF49899">
    <property type="entry name" value="Concanavalin A-like lectins/glucanases"/>
    <property type="match status" value="1"/>
</dbReference>
<dbReference type="OrthoDB" id="192832at2759"/>
<dbReference type="Proteomes" id="UP000824596">
    <property type="component" value="Unassembled WGS sequence"/>
</dbReference>
<accession>A0A9P8N3C0</accession>
<keyword evidence="1" id="KW-1133">Transmembrane helix</keyword>
<keyword evidence="1" id="KW-0472">Membrane</keyword>
<feature type="domain" description="GH16" evidence="2">
    <location>
        <begin position="71"/>
        <end position="348"/>
    </location>
</feature>
<dbReference type="PANTHER" id="PTHR10963">
    <property type="entry name" value="GLYCOSYL HYDROLASE-RELATED"/>
    <property type="match status" value="1"/>
</dbReference>
<dbReference type="GeneID" id="68352361"/>
<comment type="caution">
    <text evidence="3">The sequence shown here is derived from an EMBL/GenBank/DDBJ whole genome shotgun (WGS) entry which is preliminary data.</text>
</comment>
<gene>
    <name evidence="3" type="ORF">HRG_03232</name>
</gene>
<dbReference type="GO" id="GO:0004553">
    <property type="term" value="F:hydrolase activity, hydrolyzing O-glycosyl compounds"/>
    <property type="evidence" value="ECO:0007669"/>
    <property type="project" value="InterPro"/>
</dbReference>
<dbReference type="Gene3D" id="2.60.120.200">
    <property type="match status" value="1"/>
</dbReference>
<dbReference type="CDD" id="cd02181">
    <property type="entry name" value="GH16_fungal_Lam16A_glucanase"/>
    <property type="match status" value="1"/>
</dbReference>
<keyword evidence="1" id="KW-0812">Transmembrane</keyword>
<dbReference type="RefSeq" id="XP_044722729.1">
    <property type="nucleotide sequence ID" value="XM_044861703.1"/>
</dbReference>
<keyword evidence="3" id="KW-0378">Hydrolase</keyword>
<dbReference type="InterPro" id="IPR013320">
    <property type="entry name" value="ConA-like_dom_sf"/>
</dbReference>
<dbReference type="EMBL" id="JAIZPD010000003">
    <property type="protein sequence ID" value="KAH0965216.1"/>
    <property type="molecule type" value="Genomic_DNA"/>
</dbReference>
<evidence type="ECO:0000256" key="1">
    <source>
        <dbReference type="SAM" id="Phobius"/>
    </source>
</evidence>